<evidence type="ECO:0000256" key="6">
    <source>
        <dbReference type="ARBA" id="ARBA00022676"/>
    </source>
</evidence>
<proteinExistence type="predicted"/>
<dbReference type="EC" id="2.4.1.182" evidence="2 10"/>
<evidence type="ECO:0000313" key="12">
    <source>
        <dbReference type="Proteomes" id="UP000605201"/>
    </source>
</evidence>
<evidence type="ECO:0000256" key="2">
    <source>
        <dbReference type="ARBA" id="ARBA00012687"/>
    </source>
</evidence>
<keyword evidence="7 11" id="KW-0808">Transferase</keyword>
<dbReference type="NCBIfam" id="TIGR00215">
    <property type="entry name" value="lpxB"/>
    <property type="match status" value="1"/>
</dbReference>
<evidence type="ECO:0000256" key="1">
    <source>
        <dbReference type="ARBA" id="ARBA00002056"/>
    </source>
</evidence>
<sequence length="369" mass="40295">MIIAGETSGDHHGAKLVNAMQKKNNALFFCGIGGQSLKNEGVRILVDASELAVVGITEVLYKITSILKGLSVAKKALKTMHPDLLILIDFPDFNLNVAATAKKLEIPVLYYITPQVWAWRSGRVKKIGKLVNHVAVILPFEADFFKRHQIPVTFVGHPLLDNDHSSPAAALERPSEPNPTVGLLPGSRDREIARHLPVMLGAARILAERIKNIKFVISLAPSVEKQYVEALIAKHKALINFEMVEGGVDEVFEKCRLVVAASGTVTLESAISGTPMVIIYKLSPISYWLGRILIRVKHIGLVNLIAGKRIVPELLQGEASPSKIADTVFEMLNDVPGLERLRNELLSTRDALGEPGASERVADIALNML</sequence>
<comment type="function">
    <text evidence="1">Condensation of UDP-2,3-diacylglucosamine and 2,3-diacylglucosamine-1-phosphate to form lipid A disaccharide, a precursor of lipid A, a phosphorylated glycolipid that anchors the lipopolysaccharide to the outer membrane of the cell.</text>
</comment>
<keyword evidence="5" id="KW-0441">Lipid A biosynthesis</keyword>
<dbReference type="EMBL" id="JACNIG010000283">
    <property type="protein sequence ID" value="MBC8433225.1"/>
    <property type="molecule type" value="Genomic_DNA"/>
</dbReference>
<comment type="caution">
    <text evidence="11">The sequence shown here is derived from an EMBL/GenBank/DDBJ whole genome shotgun (WGS) entry which is preliminary data.</text>
</comment>
<dbReference type="Pfam" id="PF02684">
    <property type="entry name" value="LpxB"/>
    <property type="match status" value="1"/>
</dbReference>
<protein>
    <recommendedName>
        <fullName evidence="3 10">Lipid-A-disaccharide synthase</fullName>
        <ecNumber evidence="2 10">2.4.1.182</ecNumber>
    </recommendedName>
</protein>
<keyword evidence="4" id="KW-0444">Lipid biosynthesis</keyword>
<reference evidence="11 12" key="1">
    <citation type="submission" date="2020-08" db="EMBL/GenBank/DDBJ databases">
        <title>Bridging the membrane lipid divide: bacteria of the FCB group superphylum have the potential to synthesize archaeal ether lipids.</title>
        <authorList>
            <person name="Villanueva L."/>
            <person name="Von Meijenfeldt F.A.B."/>
            <person name="Westbye A.B."/>
            <person name="Yadav S."/>
            <person name="Hopmans E.C."/>
            <person name="Dutilh B.E."/>
            <person name="Sinninghe Damste J.S."/>
        </authorList>
    </citation>
    <scope>NUCLEOTIDE SEQUENCE [LARGE SCALE GENOMIC DNA]</scope>
    <source>
        <strain evidence="11">NIOZ-UU17</strain>
    </source>
</reference>
<dbReference type="SUPFAM" id="SSF53756">
    <property type="entry name" value="UDP-Glycosyltransferase/glycogen phosphorylase"/>
    <property type="match status" value="1"/>
</dbReference>
<evidence type="ECO:0000256" key="4">
    <source>
        <dbReference type="ARBA" id="ARBA00022516"/>
    </source>
</evidence>
<comment type="catalytic activity">
    <reaction evidence="9">
        <text>a lipid X + a UDP-2-N,3-O-bis[(3R)-3-hydroxyacyl]-alpha-D-glucosamine = a lipid A disaccharide + UDP + H(+)</text>
        <dbReference type="Rhea" id="RHEA:67828"/>
        <dbReference type="ChEBI" id="CHEBI:15378"/>
        <dbReference type="ChEBI" id="CHEBI:58223"/>
        <dbReference type="ChEBI" id="CHEBI:137748"/>
        <dbReference type="ChEBI" id="CHEBI:176338"/>
        <dbReference type="ChEBI" id="CHEBI:176343"/>
        <dbReference type="EC" id="2.4.1.182"/>
    </reaction>
</comment>
<dbReference type="PANTHER" id="PTHR30372:SF4">
    <property type="entry name" value="LIPID-A-DISACCHARIDE SYNTHASE, MITOCHONDRIAL-RELATED"/>
    <property type="match status" value="1"/>
</dbReference>
<dbReference type="GO" id="GO:0005543">
    <property type="term" value="F:phospholipid binding"/>
    <property type="evidence" value="ECO:0007669"/>
    <property type="project" value="TreeGrafter"/>
</dbReference>
<dbReference type="PANTHER" id="PTHR30372">
    <property type="entry name" value="LIPID-A-DISACCHARIDE SYNTHASE"/>
    <property type="match status" value="1"/>
</dbReference>
<evidence type="ECO:0000256" key="7">
    <source>
        <dbReference type="ARBA" id="ARBA00022679"/>
    </source>
</evidence>
<evidence type="ECO:0000256" key="8">
    <source>
        <dbReference type="ARBA" id="ARBA00023098"/>
    </source>
</evidence>
<evidence type="ECO:0000256" key="10">
    <source>
        <dbReference type="NCBIfam" id="TIGR00215"/>
    </source>
</evidence>
<dbReference type="GO" id="GO:0009245">
    <property type="term" value="P:lipid A biosynthetic process"/>
    <property type="evidence" value="ECO:0007669"/>
    <property type="project" value="UniProtKB-UniRule"/>
</dbReference>
<dbReference type="AlphaFoldDB" id="A0A8J6P0V9"/>
<evidence type="ECO:0000256" key="5">
    <source>
        <dbReference type="ARBA" id="ARBA00022556"/>
    </source>
</evidence>
<keyword evidence="8" id="KW-0443">Lipid metabolism</keyword>
<dbReference type="InterPro" id="IPR003835">
    <property type="entry name" value="Glyco_trans_19"/>
</dbReference>
<dbReference type="GO" id="GO:0008915">
    <property type="term" value="F:lipid-A-disaccharide synthase activity"/>
    <property type="evidence" value="ECO:0007669"/>
    <property type="project" value="UniProtKB-UniRule"/>
</dbReference>
<dbReference type="GO" id="GO:0016020">
    <property type="term" value="C:membrane"/>
    <property type="evidence" value="ECO:0007669"/>
    <property type="project" value="GOC"/>
</dbReference>
<name>A0A8J6P0V9_9BACT</name>
<evidence type="ECO:0000256" key="3">
    <source>
        <dbReference type="ARBA" id="ARBA00020902"/>
    </source>
</evidence>
<evidence type="ECO:0000313" key="11">
    <source>
        <dbReference type="EMBL" id="MBC8433225.1"/>
    </source>
</evidence>
<evidence type="ECO:0000256" key="9">
    <source>
        <dbReference type="ARBA" id="ARBA00048975"/>
    </source>
</evidence>
<gene>
    <name evidence="11" type="primary">lpxB</name>
    <name evidence="11" type="ORF">H8D96_15050</name>
</gene>
<dbReference type="Proteomes" id="UP000605201">
    <property type="component" value="Unassembled WGS sequence"/>
</dbReference>
<accession>A0A8J6P0V9</accession>
<keyword evidence="6 11" id="KW-0328">Glycosyltransferase</keyword>
<organism evidence="11 12">
    <name type="scientific">Candidatus Desulfatibia vada</name>
    <dbReference type="NCBI Taxonomy" id="2841696"/>
    <lineage>
        <taxon>Bacteria</taxon>
        <taxon>Pseudomonadati</taxon>
        <taxon>Thermodesulfobacteriota</taxon>
        <taxon>Desulfobacteria</taxon>
        <taxon>Desulfobacterales</taxon>
        <taxon>Desulfobacterales incertae sedis</taxon>
        <taxon>Candidatus Desulfatibia</taxon>
    </lineage>
</organism>